<comment type="PTM">
    <text evidence="7">Carboxylation is probably crucial for Mg(2+) binding and, consequently, for the gamma-phosphate positioning of ATP.</text>
</comment>
<comment type="pathway">
    <text evidence="7 8">Cell wall biogenesis; peptidoglycan biosynthesis.</text>
</comment>
<keyword evidence="7" id="KW-0067">ATP-binding</keyword>
<keyword evidence="5 7" id="KW-0131">Cell cycle</keyword>
<dbReference type="Pfam" id="PF01225">
    <property type="entry name" value="Mur_ligase"/>
    <property type="match status" value="1"/>
</dbReference>
<evidence type="ECO:0000256" key="5">
    <source>
        <dbReference type="ARBA" id="ARBA00023306"/>
    </source>
</evidence>
<evidence type="ECO:0000256" key="8">
    <source>
        <dbReference type="RuleBase" id="RU004135"/>
    </source>
</evidence>
<dbReference type="GO" id="GO:0000287">
    <property type="term" value="F:magnesium ion binding"/>
    <property type="evidence" value="ECO:0007669"/>
    <property type="project" value="UniProtKB-UniRule"/>
</dbReference>
<accession>A0A6J4RKN5</accession>
<dbReference type="HAMAP" id="MF_00208">
    <property type="entry name" value="MurE"/>
    <property type="match status" value="1"/>
</dbReference>
<name>A0A6J4RKN5_9ACTN</name>
<dbReference type="GO" id="GO:0009252">
    <property type="term" value="P:peptidoglycan biosynthetic process"/>
    <property type="evidence" value="ECO:0007669"/>
    <property type="project" value="UniProtKB-UniRule"/>
</dbReference>
<reference evidence="12" key="1">
    <citation type="submission" date="2020-02" db="EMBL/GenBank/DDBJ databases">
        <authorList>
            <person name="Meier V. D."/>
        </authorList>
    </citation>
    <scope>NUCLEOTIDE SEQUENCE</scope>
    <source>
        <strain evidence="12">AVDCRST_MAG12</strain>
    </source>
</reference>
<proteinExistence type="inferred from homology"/>
<dbReference type="UniPathway" id="UPA00219"/>
<dbReference type="SUPFAM" id="SSF53623">
    <property type="entry name" value="MurD-like peptide ligases, catalytic domain"/>
    <property type="match status" value="1"/>
</dbReference>
<dbReference type="SUPFAM" id="SSF53244">
    <property type="entry name" value="MurD-like peptide ligases, peptide-binding domain"/>
    <property type="match status" value="1"/>
</dbReference>
<feature type="binding site" evidence="7">
    <location>
        <position position="167"/>
    </location>
    <ligand>
        <name>UDP-N-acetyl-alpha-D-muramoyl-L-alanyl-D-glutamate</name>
        <dbReference type="ChEBI" id="CHEBI:83900"/>
    </ligand>
</feature>
<dbReference type="GO" id="GO:0005524">
    <property type="term" value="F:ATP binding"/>
    <property type="evidence" value="ECO:0007669"/>
    <property type="project" value="UniProtKB-UniRule"/>
</dbReference>
<comment type="caution">
    <text evidence="7">Lacks conserved residue(s) required for the propagation of feature annotation.</text>
</comment>
<dbReference type="SUPFAM" id="SSF63418">
    <property type="entry name" value="MurE/MurF N-terminal domain"/>
    <property type="match status" value="1"/>
</dbReference>
<evidence type="ECO:0000259" key="10">
    <source>
        <dbReference type="Pfam" id="PF02875"/>
    </source>
</evidence>
<comment type="similarity">
    <text evidence="1 7">Belongs to the MurCDEF family. MurE subfamily.</text>
</comment>
<dbReference type="InterPro" id="IPR035911">
    <property type="entry name" value="MurE/MurF_N"/>
</dbReference>
<evidence type="ECO:0000256" key="3">
    <source>
        <dbReference type="ARBA" id="ARBA00022960"/>
    </source>
</evidence>
<dbReference type="NCBIfam" id="TIGR01085">
    <property type="entry name" value="murE"/>
    <property type="match status" value="1"/>
</dbReference>
<keyword evidence="7" id="KW-0963">Cytoplasm</keyword>
<feature type="domain" description="Mur ligase central" evidence="11">
    <location>
        <begin position="86"/>
        <end position="284"/>
    </location>
</feature>
<evidence type="ECO:0000256" key="6">
    <source>
        <dbReference type="ARBA" id="ARBA00023316"/>
    </source>
</evidence>
<protein>
    <recommendedName>
        <fullName evidence="7">UDP-N-acetylmuramyl-tripeptide synthetase</fullName>
        <ecNumber evidence="7">6.3.2.-</ecNumber>
    </recommendedName>
    <alternativeName>
        <fullName evidence="7">UDP-MurNAc-tripeptide synthetase</fullName>
    </alternativeName>
</protein>
<feature type="binding site" evidence="7">
    <location>
        <begin position="88"/>
        <end position="94"/>
    </location>
    <ligand>
        <name>ATP</name>
        <dbReference type="ChEBI" id="CHEBI:30616"/>
    </ligand>
</feature>
<dbReference type="NCBIfam" id="NF001126">
    <property type="entry name" value="PRK00139.1-4"/>
    <property type="match status" value="1"/>
</dbReference>
<keyword evidence="4 7" id="KW-0573">Peptidoglycan synthesis</keyword>
<keyword evidence="6 7" id="KW-0961">Cell wall biogenesis/degradation</keyword>
<dbReference type="EMBL" id="CADCVK010000143">
    <property type="protein sequence ID" value="CAA9471780.1"/>
    <property type="molecule type" value="Genomic_DNA"/>
</dbReference>
<dbReference type="PANTHER" id="PTHR23135">
    <property type="entry name" value="MUR LIGASE FAMILY MEMBER"/>
    <property type="match status" value="1"/>
</dbReference>
<feature type="binding site" evidence="7">
    <location>
        <position position="159"/>
    </location>
    <ligand>
        <name>UDP-N-acetyl-alpha-D-muramoyl-L-alanyl-D-glutamate</name>
        <dbReference type="ChEBI" id="CHEBI:83900"/>
    </ligand>
</feature>
<dbReference type="GO" id="GO:0071555">
    <property type="term" value="P:cell wall organization"/>
    <property type="evidence" value="ECO:0007669"/>
    <property type="project" value="UniProtKB-KW"/>
</dbReference>
<dbReference type="GO" id="GO:0051301">
    <property type="term" value="P:cell division"/>
    <property type="evidence" value="ECO:0007669"/>
    <property type="project" value="UniProtKB-KW"/>
</dbReference>
<dbReference type="Pfam" id="PF02875">
    <property type="entry name" value="Mur_ligase_C"/>
    <property type="match status" value="1"/>
</dbReference>
<dbReference type="InterPro" id="IPR036565">
    <property type="entry name" value="Mur-like_cat_sf"/>
</dbReference>
<comment type="cofactor">
    <cofactor evidence="7">
        <name>Mg(2+)</name>
        <dbReference type="ChEBI" id="CHEBI:18420"/>
    </cofactor>
</comment>
<feature type="domain" description="Mur ligase N-terminal catalytic" evidence="9">
    <location>
        <begin position="4"/>
        <end position="72"/>
    </location>
</feature>
<evidence type="ECO:0000256" key="7">
    <source>
        <dbReference type="HAMAP-Rule" id="MF_00208"/>
    </source>
</evidence>
<dbReference type="InterPro" id="IPR004101">
    <property type="entry name" value="Mur_ligase_C"/>
</dbReference>
<dbReference type="Gene3D" id="3.40.1390.10">
    <property type="entry name" value="MurE/MurF, N-terminal domain"/>
    <property type="match status" value="1"/>
</dbReference>
<dbReference type="GO" id="GO:0005737">
    <property type="term" value="C:cytoplasm"/>
    <property type="evidence" value="ECO:0007669"/>
    <property type="project" value="UniProtKB-SubCell"/>
</dbReference>
<keyword evidence="3 7" id="KW-0133">Cell shape</keyword>
<dbReference type="GO" id="GO:0016881">
    <property type="term" value="F:acid-amino acid ligase activity"/>
    <property type="evidence" value="ECO:0007669"/>
    <property type="project" value="UniProtKB-UniRule"/>
</dbReference>
<gene>
    <name evidence="7" type="primary">murE</name>
    <name evidence="12" type="ORF">AVDCRST_MAG12-835</name>
</gene>
<feature type="binding site" evidence="7">
    <location>
        <position position="11"/>
    </location>
    <ligand>
        <name>UDP-N-acetyl-alpha-D-muramoyl-L-alanyl-D-glutamate</name>
        <dbReference type="ChEBI" id="CHEBI:83900"/>
    </ligand>
</feature>
<evidence type="ECO:0000259" key="9">
    <source>
        <dbReference type="Pfam" id="PF01225"/>
    </source>
</evidence>
<dbReference type="PANTHER" id="PTHR23135:SF4">
    <property type="entry name" value="UDP-N-ACETYLMURAMOYL-L-ALANYL-D-GLUTAMATE--2,6-DIAMINOPIMELATE LIGASE MURE HOMOLOG, CHLOROPLASTIC"/>
    <property type="match status" value="1"/>
</dbReference>
<feature type="modified residue" description="N6-carboxylysine" evidence="7">
    <location>
        <position position="199"/>
    </location>
</feature>
<evidence type="ECO:0000313" key="12">
    <source>
        <dbReference type="EMBL" id="CAA9471780.1"/>
    </source>
</evidence>
<dbReference type="GO" id="GO:0008360">
    <property type="term" value="P:regulation of cell shape"/>
    <property type="evidence" value="ECO:0007669"/>
    <property type="project" value="UniProtKB-KW"/>
</dbReference>
<dbReference type="Gene3D" id="3.90.190.20">
    <property type="entry name" value="Mur ligase, C-terminal domain"/>
    <property type="match status" value="1"/>
</dbReference>
<dbReference type="InterPro" id="IPR000713">
    <property type="entry name" value="Mur_ligase_N"/>
</dbReference>
<feature type="domain" description="Mur ligase C-terminal" evidence="10">
    <location>
        <begin position="307"/>
        <end position="434"/>
    </location>
</feature>
<comment type="function">
    <text evidence="7">Catalyzes the addition of an amino acid to the nucleotide precursor UDP-N-acetylmuramoyl-L-alanyl-D-glutamate (UMAG) in the biosynthesis of bacterial cell-wall peptidoglycan.</text>
</comment>
<dbReference type="EC" id="6.3.2.-" evidence="7"/>
<evidence type="ECO:0000256" key="4">
    <source>
        <dbReference type="ARBA" id="ARBA00022984"/>
    </source>
</evidence>
<dbReference type="InterPro" id="IPR013221">
    <property type="entry name" value="Mur_ligase_cen"/>
</dbReference>
<keyword evidence="2 7" id="KW-0132">Cell division</keyword>
<dbReference type="AlphaFoldDB" id="A0A6J4RKN5"/>
<keyword evidence="7 12" id="KW-0436">Ligase</keyword>
<dbReference type="InterPro" id="IPR005761">
    <property type="entry name" value="UDP-N-AcMur-Glu-dNH2Pim_ligase"/>
</dbReference>
<evidence type="ECO:0000256" key="2">
    <source>
        <dbReference type="ARBA" id="ARBA00022618"/>
    </source>
</evidence>
<organism evidence="12">
    <name type="scientific">uncultured Rubrobacteraceae bacterium</name>
    <dbReference type="NCBI Taxonomy" id="349277"/>
    <lineage>
        <taxon>Bacteria</taxon>
        <taxon>Bacillati</taxon>
        <taxon>Actinomycetota</taxon>
        <taxon>Rubrobacteria</taxon>
        <taxon>Rubrobacterales</taxon>
        <taxon>Rubrobacteraceae</taxon>
        <taxon>environmental samples</taxon>
    </lineage>
</organism>
<keyword evidence="7" id="KW-0460">Magnesium</keyword>
<feature type="binding site" evidence="7">
    <location>
        <begin position="132"/>
        <end position="133"/>
    </location>
    <ligand>
        <name>UDP-N-acetyl-alpha-D-muramoyl-L-alanyl-D-glutamate</name>
        <dbReference type="ChEBI" id="CHEBI:83900"/>
    </ligand>
</feature>
<dbReference type="Pfam" id="PF08245">
    <property type="entry name" value="Mur_ligase_M"/>
    <property type="match status" value="1"/>
</dbReference>
<dbReference type="Gene3D" id="3.40.1190.10">
    <property type="entry name" value="Mur-like, catalytic domain"/>
    <property type="match status" value="1"/>
</dbReference>
<evidence type="ECO:0000259" key="11">
    <source>
        <dbReference type="Pfam" id="PF08245"/>
    </source>
</evidence>
<keyword evidence="7" id="KW-0547">Nucleotide-binding</keyword>
<evidence type="ECO:0000256" key="1">
    <source>
        <dbReference type="ARBA" id="ARBA00005898"/>
    </source>
</evidence>
<dbReference type="InterPro" id="IPR036615">
    <property type="entry name" value="Mur_ligase_C_dom_sf"/>
</dbReference>
<sequence>MSTVTGVTHDSRAVRPGFAFVAVPGFRHDGTLFAAEALRRGAALVVAERPVEGAPTAVVPDAREALAALARAVNGDPSAALDVYGVTGTNGKTTTSYVLHAVLSGARGEGRCGLMGTAETIIGGERRPAVRTTPEAPEVQATLAEMLRAGVGHVVMEVSSHGVALKRVTGTRFAGALFTNLTRDHLDLHGTMEEYFAAKRELFRWTGGPKLANAEDPWGRRLHSEVGGVSTFGGTEDADYRVEGVQTAGGGTRFSLRHDGGVLDLRSPLLGPYNVLNVAGAAGLALATGVEPGAISRAVHNMGQVPGRFERVVAARPFGFEVVVDYAHTDVGLEAVLRVARGAAAGRVICVFGAAGDRDGAKRPGMGRVASRLADRSIVTTDDAYTEDPGKIAREVAAGGDPSRTEVELDRRAAIRRALLAAGPGDVVVVAGKGHETVQHLPEGDVPFHDATVVEELLAEMRVQGDQGR</sequence>
<comment type="subcellular location">
    <subcellularLocation>
        <location evidence="7 8">Cytoplasm</location>
    </subcellularLocation>
</comment>